<sequence>MTVDIIPYELYSDAPGFLLNKLEWEKANAAHPETSSFGSIPKGWPSQFAAPQTWTGQYLKQHPEKYIKHLSEEHIDEIDAAIKNWKRQSLPLSNISQANFPLPVLGPMLRGISNEIYNSIGVQILRGFPVQKYNKTDQIIAFLGINAWVGDRRLNQGADRAICHIKSISHLDPENRGKIYVSAQDTNAQFFHSDAGSDVVGLMAVSLSGQGGASTVASAGQVYNHLAIHRPDIVRLLAEKKLRWRANGIPDDGVHLIHNKDGRLFLNFSTRTFIGYGEMPDRDADYPPLSFEEREAFAGWQWVADEYSLKTDLEVGDIEWVNNLHLQHARRGFTEDITNPRHLIRIWLSDSENSPELPEDIKRKFDAMFAEDPNFFPLDEIDEDLRRRQSGIFTGSCKQETADERLQSGGIEALNSRVVR</sequence>
<feature type="domain" description="TauD/TfdA-like" evidence="2">
    <location>
        <begin position="91"/>
        <end position="347"/>
    </location>
</feature>
<dbReference type="SUPFAM" id="SSF51197">
    <property type="entry name" value="Clavaminate synthase-like"/>
    <property type="match status" value="1"/>
</dbReference>
<dbReference type="InterPro" id="IPR003819">
    <property type="entry name" value="TauD/TfdA-like"/>
</dbReference>
<organism evidence="3 4">
    <name type="scientific">Colletotrichum noveboracense</name>
    <dbReference type="NCBI Taxonomy" id="2664923"/>
    <lineage>
        <taxon>Eukaryota</taxon>
        <taxon>Fungi</taxon>
        <taxon>Dikarya</taxon>
        <taxon>Ascomycota</taxon>
        <taxon>Pezizomycotina</taxon>
        <taxon>Sordariomycetes</taxon>
        <taxon>Hypocreomycetidae</taxon>
        <taxon>Glomerellales</taxon>
        <taxon>Glomerellaceae</taxon>
        <taxon>Colletotrichum</taxon>
        <taxon>Colletotrichum gloeosporioides species complex</taxon>
    </lineage>
</organism>
<dbReference type="PANTHER" id="PTHR10696">
    <property type="entry name" value="GAMMA-BUTYROBETAINE HYDROXYLASE-RELATED"/>
    <property type="match status" value="1"/>
</dbReference>
<gene>
    <name evidence="3" type="ORF">CGXH109_LOCUS54476</name>
</gene>
<name>A0A9W4RRT6_9PEZI</name>
<accession>A0A9W4RRT6</accession>
<dbReference type="Gene3D" id="3.60.130.10">
    <property type="entry name" value="Clavaminate synthase-like"/>
    <property type="match status" value="1"/>
</dbReference>
<dbReference type="InterPro" id="IPR050411">
    <property type="entry name" value="AlphaKG_dependent_hydroxylases"/>
</dbReference>
<dbReference type="EMBL" id="CAMGZC010000325">
    <property type="protein sequence ID" value="CAI0646367.1"/>
    <property type="molecule type" value="Genomic_DNA"/>
</dbReference>
<proteinExistence type="predicted"/>
<evidence type="ECO:0000313" key="4">
    <source>
        <dbReference type="Proteomes" id="UP001152533"/>
    </source>
</evidence>
<dbReference type="InterPro" id="IPR042098">
    <property type="entry name" value="TauD-like_sf"/>
</dbReference>
<protein>
    <recommendedName>
        <fullName evidence="2">TauD/TfdA-like domain-containing protein</fullName>
    </recommendedName>
</protein>
<comment type="caution">
    <text evidence="3">The sequence shown here is derived from an EMBL/GenBank/DDBJ whole genome shotgun (WGS) entry which is preliminary data.</text>
</comment>
<dbReference type="Pfam" id="PF02668">
    <property type="entry name" value="TauD"/>
    <property type="match status" value="1"/>
</dbReference>
<evidence type="ECO:0000259" key="2">
    <source>
        <dbReference type="Pfam" id="PF02668"/>
    </source>
</evidence>
<keyword evidence="4" id="KW-1185">Reference proteome</keyword>
<dbReference type="GO" id="GO:0016491">
    <property type="term" value="F:oxidoreductase activity"/>
    <property type="evidence" value="ECO:0007669"/>
    <property type="project" value="UniProtKB-KW"/>
</dbReference>
<evidence type="ECO:0000313" key="3">
    <source>
        <dbReference type="EMBL" id="CAI0646367.1"/>
    </source>
</evidence>
<evidence type="ECO:0000256" key="1">
    <source>
        <dbReference type="ARBA" id="ARBA00023002"/>
    </source>
</evidence>
<dbReference type="Proteomes" id="UP001152533">
    <property type="component" value="Unassembled WGS sequence"/>
</dbReference>
<reference evidence="3" key="1">
    <citation type="submission" date="2022-08" db="EMBL/GenBank/DDBJ databases">
        <authorList>
            <person name="Giroux E."/>
            <person name="Giroux E."/>
        </authorList>
    </citation>
    <scope>NUCLEOTIDE SEQUENCE</scope>
    <source>
        <strain evidence="3">H1091258</strain>
    </source>
</reference>
<dbReference type="PANTHER" id="PTHR10696:SF54">
    <property type="entry name" value="FAMILY OXIDOREDUCTASE, PUTATIVE (AFU_ORTHOLOGUE AFUA_4G13850)-RELATED"/>
    <property type="match status" value="1"/>
</dbReference>
<dbReference type="AlphaFoldDB" id="A0A9W4RRT6"/>
<keyword evidence="1" id="KW-0560">Oxidoreductase</keyword>